<accession>A0A5C5Y0B6</accession>
<dbReference type="RefSeq" id="WP_146438292.1">
    <property type="nucleotide sequence ID" value="NZ_SJPL01000001.1"/>
</dbReference>
<dbReference type="OrthoDB" id="9868276at2"/>
<dbReference type="AlphaFoldDB" id="A0A5C5Y0B6"/>
<reference evidence="1 2" key="1">
    <citation type="submission" date="2019-02" db="EMBL/GenBank/DDBJ databases">
        <title>Deep-cultivation of Planctomycetes and their phenomic and genomic characterization uncovers novel biology.</title>
        <authorList>
            <person name="Wiegand S."/>
            <person name="Jogler M."/>
            <person name="Boedeker C."/>
            <person name="Pinto D."/>
            <person name="Vollmers J."/>
            <person name="Rivas-Marin E."/>
            <person name="Kohn T."/>
            <person name="Peeters S.H."/>
            <person name="Heuer A."/>
            <person name="Rast P."/>
            <person name="Oberbeckmann S."/>
            <person name="Bunk B."/>
            <person name="Jeske O."/>
            <person name="Meyerdierks A."/>
            <person name="Storesund J.E."/>
            <person name="Kallscheuer N."/>
            <person name="Luecker S."/>
            <person name="Lage O.M."/>
            <person name="Pohl T."/>
            <person name="Merkel B.J."/>
            <person name="Hornburger P."/>
            <person name="Mueller R.-W."/>
            <person name="Bruemmer F."/>
            <person name="Labrenz M."/>
            <person name="Spormann A.M."/>
            <person name="Op Den Camp H."/>
            <person name="Overmann J."/>
            <person name="Amann R."/>
            <person name="Jetten M.S.M."/>
            <person name="Mascher T."/>
            <person name="Medema M.H."/>
            <person name="Devos D.P."/>
            <person name="Kaster A.-K."/>
            <person name="Ovreas L."/>
            <person name="Rohde M."/>
            <person name="Galperin M.Y."/>
            <person name="Jogler C."/>
        </authorList>
    </citation>
    <scope>NUCLEOTIDE SEQUENCE [LARGE SCALE GENOMIC DNA]</scope>
    <source>
        <strain evidence="1 2">Pan14r</strain>
    </source>
</reference>
<dbReference type="Proteomes" id="UP000317238">
    <property type="component" value="Unassembled WGS sequence"/>
</dbReference>
<comment type="caution">
    <text evidence="1">The sequence shown here is derived from an EMBL/GenBank/DDBJ whole genome shotgun (WGS) entry which is preliminary data.</text>
</comment>
<keyword evidence="2" id="KW-1185">Reference proteome</keyword>
<gene>
    <name evidence="1" type="ORF">Pan14r_06430</name>
</gene>
<protein>
    <submittedName>
        <fullName evidence="1">Uncharacterized protein</fullName>
    </submittedName>
</protein>
<evidence type="ECO:0000313" key="1">
    <source>
        <dbReference type="EMBL" id="TWT68398.1"/>
    </source>
</evidence>
<evidence type="ECO:0000313" key="2">
    <source>
        <dbReference type="Proteomes" id="UP000317238"/>
    </source>
</evidence>
<organism evidence="1 2">
    <name type="scientific">Crateriforma conspicua</name>
    <dbReference type="NCBI Taxonomy" id="2527996"/>
    <lineage>
        <taxon>Bacteria</taxon>
        <taxon>Pseudomonadati</taxon>
        <taxon>Planctomycetota</taxon>
        <taxon>Planctomycetia</taxon>
        <taxon>Planctomycetales</taxon>
        <taxon>Planctomycetaceae</taxon>
        <taxon>Crateriforma</taxon>
    </lineage>
</organism>
<proteinExistence type="predicted"/>
<name>A0A5C5Y0B6_9PLAN</name>
<dbReference type="EMBL" id="SJPL01000001">
    <property type="protein sequence ID" value="TWT68398.1"/>
    <property type="molecule type" value="Genomic_DNA"/>
</dbReference>
<sequence>MTTKTSTDRAAESLDRWLFAGGVFDEPAPRPEKRIGMIREEAEKLFSPFPRSGPRDDRTAIMELRMRGYAAVPLDLFRVLPNRRGRFPIAEIDRLANLLESERRYTPEAGHAACLGLTYAEYVAGLPEGDASFICRGDS</sequence>